<keyword evidence="1" id="KW-0732">Signal</keyword>
<dbReference type="EMBL" id="JAHXCT010000008">
    <property type="protein sequence ID" value="MBW4770097.1"/>
    <property type="molecule type" value="Genomic_DNA"/>
</dbReference>
<comment type="caution">
    <text evidence="2">The sequence shown here is derived from an EMBL/GenBank/DDBJ whole genome shotgun (WGS) entry which is preliminary data.</text>
</comment>
<organism evidence="2 3">
    <name type="scientific">Hoylesella nanceiensis</name>
    <dbReference type="NCBI Taxonomy" id="425941"/>
    <lineage>
        <taxon>Bacteria</taxon>
        <taxon>Pseudomonadati</taxon>
        <taxon>Bacteroidota</taxon>
        <taxon>Bacteroidia</taxon>
        <taxon>Bacteroidales</taxon>
        <taxon>Prevotellaceae</taxon>
        <taxon>Hoylesella</taxon>
    </lineage>
</organism>
<feature type="signal peptide" evidence="1">
    <location>
        <begin position="1"/>
        <end position="19"/>
    </location>
</feature>
<gene>
    <name evidence="2" type="ORF">KZO38_10075</name>
</gene>
<protein>
    <recommendedName>
        <fullName evidence="4">Tetratricopeptide repeat protein</fullName>
    </recommendedName>
</protein>
<accession>A0ABS6YEU0</accession>
<evidence type="ECO:0000313" key="3">
    <source>
        <dbReference type="Proteomes" id="UP000788426"/>
    </source>
</evidence>
<name>A0ABS6YEU0_9BACT</name>
<evidence type="ECO:0000313" key="2">
    <source>
        <dbReference type="EMBL" id="MBW4770097.1"/>
    </source>
</evidence>
<dbReference type="Proteomes" id="UP000788426">
    <property type="component" value="Unassembled WGS sequence"/>
</dbReference>
<dbReference type="RefSeq" id="WP_219482333.1">
    <property type="nucleotide sequence ID" value="NZ_JAHXCT010000008.1"/>
</dbReference>
<keyword evidence="3" id="KW-1185">Reference proteome</keyword>
<sequence>MKKLMFMALMAASATTVFAQEDALKNILKSNSYDAAAQLVKSSEATFNAEQKAKAYNKLVELSLAKVDKEQQIMTANATAEQLKQDNIQPYDTLGYYVALYNALDNALIVDKYDQMPNEKGKVKPKFHKANQDRLYPLRPYIISAGQEAMKKNDAKEAYKNFKMYVETAEAPLFVEVDRTKNPDQYLGEIARVAAVYAFQEKDLPSANKYVDIAMKDPEAKKDALGLKLYLMQQDLKTKEDSLSYVEKLKTLYADDSNNEQIFANLAAMYGSLGMKNEQAKMIDARLAANSGDFMALAMRGQESMNAGNDDAAINDFKKALETKKDDSLVLTYLGFTLNRKAANINGNNAEQKKLYEESVKYLEIARDVDPSCERANWKYPLYQAYYSLYGANDSRTKELEALVK</sequence>
<feature type="chain" id="PRO_5046308219" description="Tetratricopeptide repeat protein" evidence="1">
    <location>
        <begin position="20"/>
        <end position="405"/>
    </location>
</feature>
<proteinExistence type="predicted"/>
<evidence type="ECO:0008006" key="4">
    <source>
        <dbReference type="Google" id="ProtNLM"/>
    </source>
</evidence>
<evidence type="ECO:0000256" key="1">
    <source>
        <dbReference type="SAM" id="SignalP"/>
    </source>
</evidence>
<reference evidence="2 3" key="1">
    <citation type="submission" date="2021-07" db="EMBL/GenBank/DDBJ databases">
        <title>Genomic diversity and antimicrobial resistance of Prevotella spp. isolated from chronic lung disease airways.</title>
        <authorList>
            <person name="Webb K.A."/>
            <person name="Olagoke O.S."/>
            <person name="Baird T."/>
            <person name="Neill J."/>
            <person name="Pham A."/>
            <person name="Wells T.J."/>
            <person name="Ramsay K.A."/>
            <person name="Bell S.C."/>
            <person name="Sarovich D.S."/>
            <person name="Price E.P."/>
        </authorList>
    </citation>
    <scope>NUCLEOTIDE SEQUENCE [LARGE SCALE GENOMIC DNA]</scope>
    <source>
        <strain evidence="2 3">SCHI0011.S.12</strain>
    </source>
</reference>